<feature type="coiled-coil region" evidence="2">
    <location>
        <begin position="63"/>
        <end position="135"/>
    </location>
</feature>
<feature type="signal peptide" evidence="3">
    <location>
        <begin position="1"/>
        <end position="16"/>
    </location>
</feature>
<dbReference type="EMBL" id="NXAO01000033">
    <property type="protein sequence ID" value="PHO15239.1"/>
    <property type="molecule type" value="Genomic_DNA"/>
</dbReference>
<comment type="similarity">
    <text evidence="1">Belongs to the membrane fusion protein (MFP) (TC 8.A.1) family.</text>
</comment>
<evidence type="ECO:0000256" key="1">
    <source>
        <dbReference type="ARBA" id="ARBA00009477"/>
    </source>
</evidence>
<dbReference type="Gene3D" id="1.10.287.470">
    <property type="entry name" value="Helix hairpin bin"/>
    <property type="match status" value="1"/>
</dbReference>
<dbReference type="Proteomes" id="UP000264693">
    <property type="component" value="Chromosome"/>
</dbReference>
<keyword evidence="3" id="KW-0732">Signal</keyword>
<dbReference type="AlphaFoldDB" id="A0A347TL93"/>
<dbReference type="NCBIfam" id="TIGR01730">
    <property type="entry name" value="RND_mfp"/>
    <property type="match status" value="1"/>
</dbReference>
<dbReference type="Proteomes" id="UP000224740">
    <property type="component" value="Unassembled WGS sequence"/>
</dbReference>
<accession>A0A347TL93</accession>
<reference evidence="5 8" key="3">
    <citation type="submission" date="2018-08" db="EMBL/GenBank/DDBJ databases">
        <title>Complete genome of the Arcobacter marinus type strain JCM 15502.</title>
        <authorList>
            <person name="Miller W.G."/>
            <person name="Yee E."/>
            <person name="Huynh S."/>
            <person name="Parker C.T."/>
        </authorList>
    </citation>
    <scope>NUCLEOTIDE SEQUENCE [LARGE SCALE GENOMIC DNA]</scope>
    <source>
        <strain evidence="5 8">JCM 15502</strain>
    </source>
</reference>
<dbReference type="RefSeq" id="WP_099311216.1">
    <property type="nucleotide sequence ID" value="NZ_CP032101.1"/>
</dbReference>
<proteinExistence type="inferred from homology"/>
<sequence>MIKVLLIILLFISSYAKDIETSGTVISNNEKIVTSRHFGYIKKVFIQEGSFVKKNQILYKIDSSKLDSLKNEAKSNLAILENKLANIKLNYKRYKRLYKDDLIAKYDLEQLELNLLNLKNLVSIAKAKLTQINNEYNYLNVKASNDSMVIKKSIKEGEMAMPGAIALVLTDLENLKIKTSINESDLINIKKSQKVEIIFPSINFETTGIIDAIIPSVDNTSHSFIIKISFDKKEQVIYPGMYAKLVIKTNRIKNEK</sequence>
<dbReference type="Pfam" id="PF25954">
    <property type="entry name" value="Beta-barrel_RND_2"/>
    <property type="match status" value="1"/>
</dbReference>
<dbReference type="Gene3D" id="2.40.50.100">
    <property type="match status" value="1"/>
</dbReference>
<evidence type="ECO:0000256" key="3">
    <source>
        <dbReference type="SAM" id="SignalP"/>
    </source>
</evidence>
<dbReference type="EMBL" id="CP032101">
    <property type="protein sequence ID" value="AXX87371.1"/>
    <property type="molecule type" value="Genomic_DNA"/>
</dbReference>
<evidence type="ECO:0000313" key="5">
    <source>
        <dbReference type="EMBL" id="AXX87371.1"/>
    </source>
</evidence>
<dbReference type="SUPFAM" id="SSF111369">
    <property type="entry name" value="HlyD-like secretion proteins"/>
    <property type="match status" value="1"/>
</dbReference>
<gene>
    <name evidence="5" type="ORF">AMRN_1639</name>
    <name evidence="6" type="ORF">CPH92_08025</name>
</gene>
<dbReference type="PANTHER" id="PTHR30469:SF15">
    <property type="entry name" value="HLYD FAMILY OF SECRETION PROTEINS"/>
    <property type="match status" value="1"/>
</dbReference>
<dbReference type="GO" id="GO:1990281">
    <property type="term" value="C:efflux pump complex"/>
    <property type="evidence" value="ECO:0007669"/>
    <property type="project" value="TreeGrafter"/>
</dbReference>
<reference evidence="7" key="1">
    <citation type="submission" date="2017-09" db="EMBL/GenBank/DDBJ databases">
        <title>Arcobacter canalis sp. nov., a new species isolated from a water canal contaminated with urban sewage.</title>
        <authorList>
            <person name="Perez-Cataluna A."/>
            <person name="Salas-Masso N."/>
            <person name="Figueras M.J."/>
        </authorList>
    </citation>
    <scope>NUCLEOTIDE SEQUENCE [LARGE SCALE GENOMIC DNA]</scope>
    <source>
        <strain evidence="7">CECT 7727</strain>
    </source>
</reference>
<keyword evidence="2" id="KW-0175">Coiled coil</keyword>
<feature type="chain" id="PRO_5017826522" evidence="3">
    <location>
        <begin position="17"/>
        <end position="256"/>
    </location>
</feature>
<dbReference type="InterPro" id="IPR006143">
    <property type="entry name" value="RND_pump_MFP"/>
</dbReference>
<protein>
    <submittedName>
        <fullName evidence="6">Efflux transporter periplasmic adaptor subunit</fullName>
    </submittedName>
    <submittedName>
        <fullName evidence="5">RND family efflux system, membrane fusion protein</fullName>
    </submittedName>
</protein>
<dbReference type="GO" id="GO:0015562">
    <property type="term" value="F:efflux transmembrane transporter activity"/>
    <property type="evidence" value="ECO:0007669"/>
    <property type="project" value="TreeGrafter"/>
</dbReference>
<dbReference type="InterPro" id="IPR058792">
    <property type="entry name" value="Beta-barrel_RND_2"/>
</dbReference>
<feature type="domain" description="CusB-like beta-barrel" evidence="4">
    <location>
        <begin position="178"/>
        <end position="249"/>
    </location>
</feature>
<evidence type="ECO:0000313" key="8">
    <source>
        <dbReference type="Proteomes" id="UP000264693"/>
    </source>
</evidence>
<dbReference type="PANTHER" id="PTHR30469">
    <property type="entry name" value="MULTIDRUG RESISTANCE PROTEIN MDTA"/>
    <property type="match status" value="1"/>
</dbReference>
<organism evidence="5 8">
    <name type="scientific">Malaciobacter marinus</name>
    <dbReference type="NCBI Taxonomy" id="505249"/>
    <lineage>
        <taxon>Bacteria</taxon>
        <taxon>Pseudomonadati</taxon>
        <taxon>Campylobacterota</taxon>
        <taxon>Epsilonproteobacteria</taxon>
        <taxon>Campylobacterales</taxon>
        <taxon>Arcobacteraceae</taxon>
        <taxon>Malaciobacter</taxon>
    </lineage>
</organism>
<evidence type="ECO:0000259" key="4">
    <source>
        <dbReference type="Pfam" id="PF25954"/>
    </source>
</evidence>
<dbReference type="Gene3D" id="2.40.30.170">
    <property type="match status" value="1"/>
</dbReference>
<evidence type="ECO:0000256" key="2">
    <source>
        <dbReference type="SAM" id="Coils"/>
    </source>
</evidence>
<dbReference type="KEGG" id="amar:AMRN_1639"/>
<reference evidence="6" key="2">
    <citation type="submission" date="2017-09" db="EMBL/GenBank/DDBJ databases">
        <authorList>
            <person name="Perez-Cataluna A."/>
            <person name="Figueras M.J."/>
            <person name="Salas-Masso N."/>
        </authorList>
    </citation>
    <scope>NUCLEOTIDE SEQUENCE</scope>
    <source>
        <strain evidence="6">CECT 7727</strain>
    </source>
</reference>
<name>A0A347TL93_9BACT</name>
<evidence type="ECO:0000313" key="7">
    <source>
        <dbReference type="Proteomes" id="UP000224740"/>
    </source>
</evidence>
<evidence type="ECO:0000313" key="6">
    <source>
        <dbReference type="EMBL" id="PHO15239.1"/>
    </source>
</evidence>
<keyword evidence="7" id="KW-1185">Reference proteome</keyword>